<evidence type="ECO:0000313" key="5">
    <source>
        <dbReference type="Proteomes" id="UP000092716"/>
    </source>
</evidence>
<dbReference type="Pfam" id="PF12878">
    <property type="entry name" value="SICA_beta"/>
    <property type="match status" value="1"/>
</dbReference>
<feature type="domain" description="Schizont-infected cell agglutination extracellular alpha" evidence="3">
    <location>
        <begin position="6"/>
        <end position="158"/>
    </location>
</feature>
<reference evidence="5" key="1">
    <citation type="submission" date="2016-06" db="EMBL/GenBank/DDBJ databases">
        <title>First high quality genome sequence of Plasmodium coatneyi using continuous long reads from single molecule, real-time sequencing.</title>
        <authorList>
            <person name="Chien J.-T."/>
            <person name="Pakala S.B."/>
            <person name="Geraldo J.A."/>
            <person name="Lapp S.A."/>
            <person name="Barnwell J.W."/>
            <person name="Kissinger J.C."/>
            <person name="Galinski M.R."/>
            <person name="Humphrey J.C."/>
        </authorList>
    </citation>
    <scope>NUCLEOTIDE SEQUENCE [LARGE SCALE GENOMIC DNA]</scope>
    <source>
        <strain evidence="5">Hackeri</strain>
    </source>
</reference>
<evidence type="ECO:0000256" key="1">
    <source>
        <dbReference type="SAM" id="MobiDB-lite"/>
    </source>
</evidence>
<keyword evidence="5" id="KW-1185">Reference proteome</keyword>
<feature type="region of interest" description="Disordered" evidence="1">
    <location>
        <begin position="219"/>
        <end position="241"/>
    </location>
</feature>
<name>A0A1B1E2S5_9APIC</name>
<dbReference type="GeneID" id="30910403"/>
<dbReference type="InterPro" id="IPR024290">
    <property type="entry name" value="SICA_extracell_a"/>
</dbReference>
<feature type="domain" description="Schizont-infected cell agglutination extracellular beta" evidence="2">
    <location>
        <begin position="307"/>
        <end position="474"/>
    </location>
</feature>
<dbReference type="Proteomes" id="UP000092716">
    <property type="component" value="Chromosome 11"/>
</dbReference>
<dbReference type="AlphaFoldDB" id="A0A1B1E2S5"/>
<dbReference type="VEuPathDB" id="PlasmoDB:PCOAH_00036720"/>
<organism evidence="4 5">
    <name type="scientific">Plasmodium coatneyi</name>
    <dbReference type="NCBI Taxonomy" id="208452"/>
    <lineage>
        <taxon>Eukaryota</taxon>
        <taxon>Sar</taxon>
        <taxon>Alveolata</taxon>
        <taxon>Apicomplexa</taxon>
        <taxon>Aconoidasida</taxon>
        <taxon>Haemosporida</taxon>
        <taxon>Plasmodiidae</taxon>
        <taxon>Plasmodium</taxon>
    </lineage>
</organism>
<protein>
    <submittedName>
        <fullName evidence="4">SICA antigen</fullName>
    </submittedName>
</protein>
<evidence type="ECO:0000313" key="4">
    <source>
        <dbReference type="EMBL" id="ANQ09227.1"/>
    </source>
</evidence>
<proteinExistence type="predicted"/>
<dbReference type="EMBL" id="CP016249">
    <property type="protein sequence ID" value="ANQ09227.1"/>
    <property type="molecule type" value="Genomic_DNA"/>
</dbReference>
<accession>A0A1B1E2S5</accession>
<dbReference type="Pfam" id="PF12887">
    <property type="entry name" value="SICA_alpha"/>
    <property type="match status" value="1"/>
</dbReference>
<dbReference type="KEGG" id="pcot:PCOAH_00036720"/>
<gene>
    <name evidence="4" type="ORF">PCOAH_00036720</name>
</gene>
<sequence length="552" mass="63599">MKTKIWEEFYKFSGDMMYKIEEDAEQDLKMCSTLDESKKKEENELCKIVARIFLWMDGLKIGRNEAGGAKFRWVQGEEEDEKPEEKKLHSYYRCLIGKVTILKMLGKHCMLKEVSETVKKNREQMRTTMDLKGGNQLCSDVDFGSLYLGKRFLWDQIKKGIDDFKRTDNHGFGSSLVQEGKSKLHDIQKEGQNEGICPKEGELDSETLQNLEITVYNKEDVSLEDDKDTDPPGKEPSGGSKELEILLFKAKEAKDAARGGDDWEQRAYQVVQENLKELFEKNMREKAEKKQQALAGGEDCSTHKDDLCKRVTCVEQKWYQNKAEKVKKWDSMEDDIKGELERLSKNIITNEANMDTYCKKNEEPSSRIVTDTEIKACRYITAGLRYIYGIQKEGKDKNPEDNWKFKQTMLCLVLNAYANKLKEKVTSPCKVDVGTIKQAFDRGNDQMSDWCKEKNKNGQADCMTCERVEILTCEVADNGNRTKVEDKVKGMLSTDHNIKKTLSDINNINENLCDRAQCVTTQKTRDKREGKNNAEAKQIWEVWKGFILNMAV</sequence>
<evidence type="ECO:0000259" key="3">
    <source>
        <dbReference type="Pfam" id="PF12887"/>
    </source>
</evidence>
<dbReference type="InterPro" id="IPR024285">
    <property type="entry name" value="SICA_extracell_b"/>
</dbReference>
<dbReference type="RefSeq" id="XP_019915922.1">
    <property type="nucleotide sequence ID" value="XM_020060463.1"/>
</dbReference>
<evidence type="ECO:0000259" key="2">
    <source>
        <dbReference type="Pfam" id="PF12878"/>
    </source>
</evidence>